<evidence type="ECO:0000313" key="3">
    <source>
        <dbReference type="Proteomes" id="UP000826271"/>
    </source>
</evidence>
<dbReference type="Proteomes" id="UP000826271">
    <property type="component" value="Unassembled WGS sequence"/>
</dbReference>
<keyword evidence="3" id="KW-1185">Reference proteome</keyword>
<dbReference type="AlphaFoldDB" id="A0AAV6WEY8"/>
<gene>
    <name evidence="2" type="ORF">BUALT_Bualt16G0022300</name>
</gene>
<accession>A0AAV6WEY8</accession>
<dbReference type="PANTHER" id="PTHR33673">
    <property type="entry name" value="SUPPRESSOR SRP40-LIKE PROTEIN"/>
    <property type="match status" value="1"/>
</dbReference>
<feature type="compositionally biased region" description="Basic and acidic residues" evidence="1">
    <location>
        <begin position="272"/>
        <end position="290"/>
    </location>
</feature>
<comment type="caution">
    <text evidence="2">The sequence shown here is derived from an EMBL/GenBank/DDBJ whole genome shotgun (WGS) entry which is preliminary data.</text>
</comment>
<feature type="compositionally biased region" description="Polar residues" evidence="1">
    <location>
        <begin position="72"/>
        <end position="83"/>
    </location>
</feature>
<reference evidence="2" key="1">
    <citation type="submission" date="2019-10" db="EMBL/GenBank/DDBJ databases">
        <authorList>
            <person name="Zhang R."/>
            <person name="Pan Y."/>
            <person name="Wang J."/>
            <person name="Ma R."/>
            <person name="Yu S."/>
        </authorList>
    </citation>
    <scope>NUCLEOTIDE SEQUENCE</scope>
    <source>
        <strain evidence="2">LA-IB0</strain>
        <tissue evidence="2">Leaf</tissue>
    </source>
</reference>
<sequence length="310" mass="33827">MESEKVLLDAKTRDVSSPCSISSSSSTLEFDIDEKIPLDTSPTKPESNEERPLSRPEPISSPDITNLGPKTGVQSPSQESTPVASPMKSPPVQTMGIPAGYDPNRIPASIFSTKPTNPAEWSTTSNESLFSIHMGNNSFSRDYAILYGKSGELPKLEDQSNILHHISESKSNEMTSSLPPVMEHEESGVNSGELSRTETKDENKSPKVVQGPSVENHGKERMGVETSLPLSSNPLTYPSPPRLSDESGNSGSSFQFPVLVCDGGNGSSLKVIPEKPEKPPQPEARVYKETSRASERRWFSRCCCCWHRCC</sequence>
<protein>
    <submittedName>
        <fullName evidence="2">Uncharacterized protein</fullName>
    </submittedName>
</protein>
<feature type="region of interest" description="Disordered" evidence="1">
    <location>
        <begin position="1"/>
        <end position="101"/>
    </location>
</feature>
<proteinExistence type="predicted"/>
<organism evidence="2 3">
    <name type="scientific">Buddleja alternifolia</name>
    <dbReference type="NCBI Taxonomy" id="168488"/>
    <lineage>
        <taxon>Eukaryota</taxon>
        <taxon>Viridiplantae</taxon>
        <taxon>Streptophyta</taxon>
        <taxon>Embryophyta</taxon>
        <taxon>Tracheophyta</taxon>
        <taxon>Spermatophyta</taxon>
        <taxon>Magnoliopsida</taxon>
        <taxon>eudicotyledons</taxon>
        <taxon>Gunneridae</taxon>
        <taxon>Pentapetalae</taxon>
        <taxon>asterids</taxon>
        <taxon>lamiids</taxon>
        <taxon>Lamiales</taxon>
        <taxon>Scrophulariaceae</taxon>
        <taxon>Buddlejeae</taxon>
        <taxon>Buddleja</taxon>
    </lineage>
</organism>
<dbReference type="EMBL" id="WHWC01000016">
    <property type="protein sequence ID" value="KAG8366957.1"/>
    <property type="molecule type" value="Genomic_DNA"/>
</dbReference>
<dbReference type="PANTHER" id="PTHR33673:SF36">
    <property type="entry name" value="MYB-LIKE PROTEIN Q"/>
    <property type="match status" value="1"/>
</dbReference>
<feature type="compositionally biased region" description="Basic and acidic residues" evidence="1">
    <location>
        <begin position="195"/>
        <end position="205"/>
    </location>
</feature>
<feature type="region of interest" description="Disordered" evidence="1">
    <location>
        <begin position="159"/>
        <end position="290"/>
    </location>
</feature>
<feature type="compositionally biased region" description="Low complexity" evidence="1">
    <location>
        <begin position="16"/>
        <end position="26"/>
    </location>
</feature>
<feature type="compositionally biased region" description="Polar residues" evidence="1">
    <location>
        <begin position="246"/>
        <end position="255"/>
    </location>
</feature>
<evidence type="ECO:0000256" key="1">
    <source>
        <dbReference type="SAM" id="MobiDB-lite"/>
    </source>
</evidence>
<name>A0AAV6WEY8_9LAMI</name>
<evidence type="ECO:0000313" key="2">
    <source>
        <dbReference type="EMBL" id="KAG8366957.1"/>
    </source>
</evidence>
<feature type="compositionally biased region" description="Basic and acidic residues" evidence="1">
    <location>
        <begin position="1"/>
        <end position="14"/>
    </location>
</feature>